<sequence>MISLLPLSLAALVCSPAAIPQSSGTIPVSVEYTGAGKSTPDKKMSLSITWTCGTGKGHQTAWETTYVHPDVRAWRLPGLRIHKIFLESGESRIEELSLIWKNPSSGGVRTVYSSVGGGNRELSFDWVEKPFSR</sequence>
<dbReference type="EMBL" id="CACRSS010000002">
    <property type="protein sequence ID" value="VYS89244.1"/>
    <property type="molecule type" value="Genomic_DNA"/>
</dbReference>
<name>A0A6N2S8K6_9BACT</name>
<feature type="chain" id="PRO_5026872483" evidence="1">
    <location>
        <begin position="18"/>
        <end position="133"/>
    </location>
</feature>
<proteinExistence type="predicted"/>
<protein>
    <submittedName>
        <fullName evidence="2">Uncharacterized protein</fullName>
    </submittedName>
</protein>
<keyword evidence="1" id="KW-0732">Signal</keyword>
<reference evidence="2" key="1">
    <citation type="submission" date="2019-11" db="EMBL/GenBank/DDBJ databases">
        <authorList>
            <person name="Feng L."/>
        </authorList>
    </citation>
    <scope>NUCLEOTIDE SEQUENCE</scope>
    <source>
        <strain evidence="2">AMuciniphilaLFYP55</strain>
    </source>
</reference>
<organism evidence="2">
    <name type="scientific">Akkermansia muciniphila</name>
    <dbReference type="NCBI Taxonomy" id="239935"/>
    <lineage>
        <taxon>Bacteria</taxon>
        <taxon>Pseudomonadati</taxon>
        <taxon>Verrucomicrobiota</taxon>
        <taxon>Verrucomicrobiia</taxon>
        <taxon>Verrucomicrobiales</taxon>
        <taxon>Akkermansiaceae</taxon>
        <taxon>Akkermansia</taxon>
    </lineage>
</organism>
<accession>A0A6N2S8K6</accession>
<dbReference type="AlphaFoldDB" id="A0A6N2S8K6"/>
<evidence type="ECO:0000313" key="2">
    <source>
        <dbReference type="EMBL" id="VYS89244.1"/>
    </source>
</evidence>
<dbReference type="OrthoDB" id="9898744at2"/>
<gene>
    <name evidence="2" type="ORF">AMLFYP55_02017</name>
</gene>
<dbReference type="RefSeq" id="WP_102721993.1">
    <property type="nucleotide sequence ID" value="NZ_CACRSS010000002.1"/>
</dbReference>
<feature type="signal peptide" evidence="1">
    <location>
        <begin position="1"/>
        <end position="17"/>
    </location>
</feature>
<evidence type="ECO:0000256" key="1">
    <source>
        <dbReference type="SAM" id="SignalP"/>
    </source>
</evidence>